<accession>A0A139SVI3</accession>
<evidence type="ECO:0008006" key="7">
    <source>
        <dbReference type="Google" id="ProtNLM"/>
    </source>
</evidence>
<dbReference type="PANTHER" id="PTHR34596">
    <property type="entry name" value="CHITOPORIN"/>
    <property type="match status" value="1"/>
</dbReference>
<sequence length="439" mass="48189">MQAMKHSLIALAVAAASSQLALAEAESKQADAKGFVEGASAQLLLRNTYWNRDWKSKSADTDNAAWAQGFIGKFESGFTQGVVGFGLDAFGLLAVRLDGGAGKAGADSQGGLMSGFLASERRPNSKGLLAPRDEWGHVGAAVKARFSGTVLKYGHQMPELPVLSIDDSRVLPQSFTGTLLTSQEVEGLQVDIGRFTQDSPMAFASRDPGELKSINIAGARYTTNEDATSFALYGSRVEDTLRKLYAGAYHSIDLGGEQSVELDFNYYRTKYRSQYTNTGQSEKNTIWSLQSTYNIGGHGLILAYQQSSGSWAYDYDVGDGGGTIWLANSFFSDFNQEDEKSLQLGYSLDFSEYGMAGLSWRMAYVYGEQKSSATTNDKKGHERDFYNQVKYTVQDGSLKNLTFKVRNGIYRGSNNVTDMGQSDLNEWRLFVEYPLDLTF</sequence>
<keyword evidence="6" id="KW-1185">Reference proteome</keyword>
<dbReference type="OrthoDB" id="6759120at2"/>
<evidence type="ECO:0000256" key="1">
    <source>
        <dbReference type="ARBA" id="ARBA00009075"/>
    </source>
</evidence>
<gene>
    <name evidence="5" type="ORF">AXE65_00115</name>
</gene>
<comment type="similarity">
    <text evidence="1">Belongs to the outer membrane porin (Opr) (TC 1.B.25) family.</text>
</comment>
<dbReference type="EMBL" id="LSZO01000112">
    <property type="protein sequence ID" value="KXU38605.1"/>
    <property type="molecule type" value="Genomic_DNA"/>
</dbReference>
<dbReference type="Gene3D" id="2.40.160.10">
    <property type="entry name" value="Porin"/>
    <property type="match status" value="1"/>
</dbReference>
<evidence type="ECO:0000256" key="2">
    <source>
        <dbReference type="ARBA" id="ARBA00022448"/>
    </source>
</evidence>
<protein>
    <recommendedName>
        <fullName evidence="7">Porin</fullName>
    </recommendedName>
</protein>
<dbReference type="InterPro" id="IPR005318">
    <property type="entry name" value="OM_porin_bac"/>
</dbReference>
<feature type="chain" id="PRO_5007299482" description="Porin" evidence="4">
    <location>
        <begin position="24"/>
        <end position="439"/>
    </location>
</feature>
<evidence type="ECO:0000313" key="6">
    <source>
        <dbReference type="Proteomes" id="UP000072660"/>
    </source>
</evidence>
<dbReference type="GO" id="GO:0016020">
    <property type="term" value="C:membrane"/>
    <property type="evidence" value="ECO:0007669"/>
    <property type="project" value="InterPro"/>
</dbReference>
<dbReference type="InterPro" id="IPR023614">
    <property type="entry name" value="Porin_dom_sf"/>
</dbReference>
<dbReference type="RefSeq" id="WP_068388954.1">
    <property type="nucleotide sequence ID" value="NZ_LSZO01000112.1"/>
</dbReference>
<evidence type="ECO:0000256" key="3">
    <source>
        <dbReference type="ARBA" id="ARBA00022729"/>
    </source>
</evidence>
<dbReference type="AlphaFoldDB" id="A0A139SVI3"/>
<dbReference type="Pfam" id="PF03573">
    <property type="entry name" value="OprD"/>
    <property type="match status" value="1"/>
</dbReference>
<keyword evidence="2" id="KW-0813">Transport</keyword>
<feature type="signal peptide" evidence="4">
    <location>
        <begin position="1"/>
        <end position="23"/>
    </location>
</feature>
<dbReference type="Proteomes" id="UP000072660">
    <property type="component" value="Unassembled WGS sequence"/>
</dbReference>
<proteinExistence type="inferred from homology"/>
<reference evidence="5 6" key="1">
    <citation type="submission" date="2016-02" db="EMBL/GenBank/DDBJ databases">
        <authorList>
            <person name="Wen L."/>
            <person name="He K."/>
            <person name="Yang H."/>
        </authorList>
    </citation>
    <scope>NUCLEOTIDE SEQUENCE [LARGE SCALE GENOMIC DNA]</scope>
    <source>
        <strain evidence="5 6">CV58</strain>
    </source>
</reference>
<comment type="caution">
    <text evidence="5">The sequence shown here is derived from an EMBL/GenBank/DDBJ whole genome shotgun (WGS) entry which is preliminary data.</text>
</comment>
<dbReference type="GO" id="GO:0015288">
    <property type="term" value="F:porin activity"/>
    <property type="evidence" value="ECO:0007669"/>
    <property type="project" value="TreeGrafter"/>
</dbReference>
<organism evidence="5 6">
    <name type="scientific">Ventosimonas gracilis</name>
    <dbReference type="NCBI Taxonomy" id="1680762"/>
    <lineage>
        <taxon>Bacteria</taxon>
        <taxon>Pseudomonadati</taxon>
        <taxon>Pseudomonadota</taxon>
        <taxon>Gammaproteobacteria</taxon>
        <taxon>Pseudomonadales</taxon>
        <taxon>Ventosimonadaceae</taxon>
        <taxon>Ventosimonas</taxon>
    </lineage>
</organism>
<evidence type="ECO:0000256" key="4">
    <source>
        <dbReference type="SAM" id="SignalP"/>
    </source>
</evidence>
<evidence type="ECO:0000313" key="5">
    <source>
        <dbReference type="EMBL" id="KXU38605.1"/>
    </source>
</evidence>
<name>A0A139SVI3_9GAMM</name>
<keyword evidence="3 4" id="KW-0732">Signal</keyword>
<dbReference type="PANTHER" id="PTHR34596:SF2">
    <property type="entry name" value="CHITOPORIN"/>
    <property type="match status" value="1"/>
</dbReference>